<dbReference type="Proteomes" id="UP000694892">
    <property type="component" value="Chromosome 6S"/>
</dbReference>
<feature type="domain" description="CCHC-type" evidence="2">
    <location>
        <begin position="80"/>
        <end position="95"/>
    </location>
</feature>
<dbReference type="GO" id="GO:0008270">
    <property type="term" value="F:zinc ion binding"/>
    <property type="evidence" value="ECO:0007669"/>
    <property type="project" value="UniProtKB-KW"/>
</dbReference>
<keyword evidence="1" id="KW-0862">Zinc</keyword>
<dbReference type="EMBL" id="CM004477">
    <property type="protein sequence ID" value="OCT74495.1"/>
    <property type="molecule type" value="Genomic_DNA"/>
</dbReference>
<organism evidence="3 4">
    <name type="scientific">Xenopus laevis</name>
    <name type="common">African clawed frog</name>
    <dbReference type="NCBI Taxonomy" id="8355"/>
    <lineage>
        <taxon>Eukaryota</taxon>
        <taxon>Metazoa</taxon>
        <taxon>Chordata</taxon>
        <taxon>Craniata</taxon>
        <taxon>Vertebrata</taxon>
        <taxon>Euteleostomi</taxon>
        <taxon>Amphibia</taxon>
        <taxon>Batrachia</taxon>
        <taxon>Anura</taxon>
        <taxon>Pipoidea</taxon>
        <taxon>Pipidae</taxon>
        <taxon>Xenopodinae</taxon>
        <taxon>Xenopus</taxon>
        <taxon>Xenopus</taxon>
    </lineage>
</organism>
<dbReference type="PROSITE" id="PS50158">
    <property type="entry name" value="ZF_CCHC"/>
    <property type="match status" value="1"/>
</dbReference>
<keyword evidence="1" id="KW-0863">Zinc-finger</keyword>
<reference evidence="4" key="1">
    <citation type="journal article" date="2016" name="Nature">
        <title>Genome evolution in the allotetraploid frog Xenopus laevis.</title>
        <authorList>
            <person name="Session A.M."/>
            <person name="Uno Y."/>
            <person name="Kwon T."/>
            <person name="Chapman J.A."/>
            <person name="Toyoda A."/>
            <person name="Takahashi S."/>
            <person name="Fukui A."/>
            <person name="Hikosaka A."/>
            <person name="Suzuki A."/>
            <person name="Kondo M."/>
            <person name="van Heeringen S.J."/>
            <person name="Quigley I."/>
            <person name="Heinz S."/>
            <person name="Ogino H."/>
            <person name="Ochi H."/>
            <person name="Hellsten U."/>
            <person name="Lyons J.B."/>
            <person name="Simakov O."/>
            <person name="Putnam N."/>
            <person name="Stites J."/>
            <person name="Kuroki Y."/>
            <person name="Tanaka T."/>
            <person name="Michiue T."/>
            <person name="Watanabe M."/>
            <person name="Bogdanovic O."/>
            <person name="Lister R."/>
            <person name="Georgiou G."/>
            <person name="Paranjpe S.S."/>
            <person name="van Kruijsbergen I."/>
            <person name="Shu S."/>
            <person name="Carlson J."/>
            <person name="Kinoshita T."/>
            <person name="Ohta Y."/>
            <person name="Mawaribuchi S."/>
            <person name="Jenkins J."/>
            <person name="Grimwood J."/>
            <person name="Schmutz J."/>
            <person name="Mitros T."/>
            <person name="Mozaffari S.V."/>
            <person name="Suzuki Y."/>
            <person name="Haramoto Y."/>
            <person name="Yamamoto T.S."/>
            <person name="Takagi C."/>
            <person name="Heald R."/>
            <person name="Miller K."/>
            <person name="Haudenschild C."/>
            <person name="Kitzman J."/>
            <person name="Nakayama T."/>
            <person name="Izutsu Y."/>
            <person name="Robert J."/>
            <person name="Fortriede J."/>
            <person name="Burns K."/>
            <person name="Lotay V."/>
            <person name="Karimi K."/>
            <person name="Yasuoka Y."/>
            <person name="Dichmann D.S."/>
            <person name="Flajnik M.F."/>
            <person name="Houston D.W."/>
            <person name="Shendure J."/>
            <person name="DuPasquier L."/>
            <person name="Vize P.D."/>
            <person name="Zorn A.M."/>
            <person name="Ito M."/>
            <person name="Marcotte E.M."/>
            <person name="Wallingford J.B."/>
            <person name="Ito Y."/>
            <person name="Asashima M."/>
            <person name="Ueno N."/>
            <person name="Matsuda Y."/>
            <person name="Veenstra G.J."/>
            <person name="Fujiyama A."/>
            <person name="Harland R.M."/>
            <person name="Taira M."/>
            <person name="Rokhsar D.S."/>
        </authorList>
    </citation>
    <scope>NUCLEOTIDE SEQUENCE [LARGE SCALE GENOMIC DNA]</scope>
    <source>
        <strain evidence="4">J</strain>
    </source>
</reference>
<accession>A0A974HE12</accession>
<dbReference type="GO" id="GO:0003676">
    <property type="term" value="F:nucleic acid binding"/>
    <property type="evidence" value="ECO:0007669"/>
    <property type="project" value="InterPro"/>
</dbReference>
<evidence type="ECO:0000259" key="2">
    <source>
        <dbReference type="PROSITE" id="PS50158"/>
    </source>
</evidence>
<proteinExistence type="predicted"/>
<dbReference type="SUPFAM" id="SSF57756">
    <property type="entry name" value="Retrovirus zinc finger-like domains"/>
    <property type="match status" value="1"/>
</dbReference>
<evidence type="ECO:0000256" key="1">
    <source>
        <dbReference type="PROSITE-ProRule" id="PRU00047"/>
    </source>
</evidence>
<protein>
    <recommendedName>
        <fullName evidence="2">CCHC-type domain-containing protein</fullName>
    </recommendedName>
</protein>
<keyword evidence="1" id="KW-0479">Metal-binding</keyword>
<name>A0A974HE12_XENLA</name>
<evidence type="ECO:0000313" key="3">
    <source>
        <dbReference type="EMBL" id="OCT74495.1"/>
    </source>
</evidence>
<dbReference type="Gene3D" id="4.10.60.10">
    <property type="entry name" value="Zinc finger, CCHC-type"/>
    <property type="match status" value="1"/>
</dbReference>
<dbReference type="PANTHER" id="PTHR46888">
    <property type="entry name" value="ZINC KNUCKLE DOMAINCONTAINING PROTEIN-RELATED"/>
    <property type="match status" value="1"/>
</dbReference>
<dbReference type="PANTHER" id="PTHR46888:SF1">
    <property type="entry name" value="RIBONUCLEASE H"/>
    <property type="match status" value="1"/>
</dbReference>
<sequence>MKPELKTHLKINILPEDVSSWVQKHRPNTAEKVISLSEVYLHAKDAGRHTKRFQQPQMQSEMAKQKTKAQVKSDSRGMVCFECQERGHITKFCPKKIKRTSTHTSFCGYSDCTITMLLNGHTVNALLDNDSKLGFGHSKDRVSKNSNHLYA</sequence>
<evidence type="ECO:0000313" key="4">
    <source>
        <dbReference type="Proteomes" id="UP000694892"/>
    </source>
</evidence>
<dbReference type="InterPro" id="IPR036875">
    <property type="entry name" value="Znf_CCHC_sf"/>
</dbReference>
<dbReference type="InterPro" id="IPR001878">
    <property type="entry name" value="Znf_CCHC"/>
</dbReference>
<gene>
    <name evidence="3" type="ORF">XELAEV_18033475mg</name>
</gene>
<dbReference type="AlphaFoldDB" id="A0A974HE12"/>